<dbReference type="AlphaFoldDB" id="A0A5M9WZ19"/>
<evidence type="ECO:0008006" key="3">
    <source>
        <dbReference type="Google" id="ProtNLM"/>
    </source>
</evidence>
<reference evidence="1 2" key="1">
    <citation type="journal article" date="2019" name="J. Ind. Microbiol. Biotechnol.">
        <title>Paenibacillus amylolyticus 27C64 has a diverse set of carbohydrate-active enzymes and complete pectin deconstruction system.</title>
        <authorList>
            <person name="Keggi C."/>
            <person name="Doran-Peterson J."/>
        </authorList>
    </citation>
    <scope>NUCLEOTIDE SEQUENCE [LARGE SCALE GENOMIC DNA]</scope>
    <source>
        <strain evidence="1 2">27C64</strain>
    </source>
</reference>
<evidence type="ECO:0000313" key="1">
    <source>
        <dbReference type="EMBL" id="KAA8786739.1"/>
    </source>
</evidence>
<organism evidence="1 2">
    <name type="scientific">Paenibacillus amylolyticus</name>
    <dbReference type="NCBI Taxonomy" id="1451"/>
    <lineage>
        <taxon>Bacteria</taxon>
        <taxon>Bacillati</taxon>
        <taxon>Bacillota</taxon>
        <taxon>Bacilli</taxon>
        <taxon>Bacillales</taxon>
        <taxon>Paenibacillaceae</taxon>
        <taxon>Paenibacillus</taxon>
    </lineage>
</organism>
<accession>A0A5M9WZ19</accession>
<sequence>MSDPYNRESELKERFNRFVADKITGNPEDYYSKLSVDDFEDLKTTLRDIHNIITYRTTIRFIEWVSEHFPYVRENYKVYLDQVLNTKPSENGYDLVVTGDINVIAEIKCNKPIMNGFKFGAQQKTGLIKDIYGLLVGKTKVKSIKPAEAFKFLVIYDFGDHTLLAAQHLIKNLSADLKDKVLLYKEESVLDLDKVYIVFIK</sequence>
<protein>
    <recommendedName>
        <fullName evidence="3">Restriction endonuclease</fullName>
    </recommendedName>
</protein>
<proteinExistence type="predicted"/>
<dbReference type="OrthoDB" id="2585787at2"/>
<gene>
    <name evidence="1" type="ORF">EC604_23200</name>
</gene>
<evidence type="ECO:0000313" key="2">
    <source>
        <dbReference type="Proteomes" id="UP000323664"/>
    </source>
</evidence>
<comment type="caution">
    <text evidence="1">The sequence shown here is derived from an EMBL/GenBank/DDBJ whole genome shotgun (WGS) entry which is preliminary data.</text>
</comment>
<dbReference type="Proteomes" id="UP000323664">
    <property type="component" value="Unassembled WGS sequence"/>
</dbReference>
<dbReference type="EMBL" id="RIAS01000016">
    <property type="protein sequence ID" value="KAA8786739.1"/>
    <property type="molecule type" value="Genomic_DNA"/>
</dbReference>
<dbReference type="RefSeq" id="WP_123066431.1">
    <property type="nucleotide sequence ID" value="NZ_RIAS01000016.1"/>
</dbReference>
<name>A0A5M9WZ19_PAEAM</name>